<dbReference type="EMBL" id="LT160029">
    <property type="protein sequence ID" value="CXI47091.1"/>
    <property type="molecule type" value="Genomic_DNA"/>
</dbReference>
<dbReference type="InterPro" id="IPR006477">
    <property type="entry name" value="Yir_bir_cir"/>
</dbReference>
<keyword evidence="1" id="KW-1133">Transmembrane helix</keyword>
<reference evidence="2 3" key="1">
    <citation type="submission" date="2016-02" db="EMBL/GenBank/DDBJ databases">
        <authorList>
            <consortium name="Pathogen Informatics"/>
        </authorList>
    </citation>
    <scope>NUCLEOTIDE SEQUENCE [LARGE SCALE GENOMIC DNA]</scope>
    <source>
        <strain evidence="2 3">K173</strain>
    </source>
</reference>
<keyword evidence="1" id="KW-0472">Membrane</keyword>
<gene>
    <name evidence="2" type="ORF">PBK173_000224300</name>
</gene>
<sequence>MYNELDTSKPTCKKYLENGEEFVKKHEKLNNPNNTKDSAYYKVLYTLSNDYNNFKKYCDNSVDCNDTPLLPEIKTTQNSVQNSELSFEDTSSSSSITNKLIPVLSIIVAIPIFLEIVYKINNKGFINYFRGYLYVIIKKYIICLPFLY</sequence>
<accession>A0A0Y9WVU2</accession>
<organism evidence="2 3">
    <name type="scientific">Plasmodium berghei</name>
    <dbReference type="NCBI Taxonomy" id="5821"/>
    <lineage>
        <taxon>Eukaryota</taxon>
        <taxon>Sar</taxon>
        <taxon>Alveolata</taxon>
        <taxon>Apicomplexa</taxon>
        <taxon>Aconoidasida</taxon>
        <taxon>Haemosporida</taxon>
        <taxon>Plasmodiidae</taxon>
        <taxon>Plasmodium</taxon>
        <taxon>Plasmodium (Vinckeia)</taxon>
    </lineage>
</organism>
<feature type="transmembrane region" description="Helical" evidence="1">
    <location>
        <begin position="129"/>
        <end position="147"/>
    </location>
</feature>
<evidence type="ECO:0000313" key="3">
    <source>
        <dbReference type="Proteomes" id="UP000069549"/>
    </source>
</evidence>
<dbReference type="AlphaFoldDB" id="A0A0Y9WVU2"/>
<name>A0A0Y9WVU2_PLABE</name>
<dbReference type="Proteomes" id="UP000069549">
    <property type="component" value="Chromosome 9"/>
</dbReference>
<evidence type="ECO:0000313" key="2">
    <source>
        <dbReference type="EMBL" id="CXI47091.1"/>
    </source>
</evidence>
<feature type="transmembrane region" description="Helical" evidence="1">
    <location>
        <begin position="100"/>
        <end position="117"/>
    </location>
</feature>
<keyword evidence="1" id="KW-0812">Transmembrane</keyword>
<dbReference type="Pfam" id="PF06022">
    <property type="entry name" value="Cir_Bir_Yir"/>
    <property type="match status" value="1"/>
</dbReference>
<protein>
    <submittedName>
        <fullName evidence="2">Plasmodium variant antigen protein Cir/Yir/Bir, putative</fullName>
    </submittedName>
</protein>
<proteinExistence type="predicted"/>
<evidence type="ECO:0000256" key="1">
    <source>
        <dbReference type="SAM" id="Phobius"/>
    </source>
</evidence>